<keyword evidence="3" id="KW-1185">Reference proteome</keyword>
<protein>
    <submittedName>
        <fullName evidence="2">Uncharacterized protein</fullName>
    </submittedName>
</protein>
<feature type="chain" id="PRO_5010252915" evidence="1">
    <location>
        <begin position="21"/>
        <end position="121"/>
    </location>
</feature>
<sequence>MERFVVAAIFILLALANAHAETDYLCLKHCLSAGTASSSCLPQCSYQRAPTAPSALSARQFSAPRPMASDALIPSKDGPGAGAAYPSAAGISKATGTTVKCVSSCVQTGYQRDYCLQRCPG</sequence>
<accession>A0A1H6HEF6</accession>
<name>A0A1H6HEF6_MAGFU</name>
<proteinExistence type="predicted"/>
<evidence type="ECO:0000313" key="3">
    <source>
        <dbReference type="Proteomes" id="UP000182983"/>
    </source>
</evidence>
<keyword evidence="1" id="KW-0732">Signal</keyword>
<dbReference type="AlphaFoldDB" id="A0A1H6HEF6"/>
<gene>
    <name evidence="2" type="ORF">SAMN04244559_01282</name>
</gene>
<reference evidence="3" key="1">
    <citation type="submission" date="2016-10" db="EMBL/GenBank/DDBJ databases">
        <authorList>
            <person name="Varghese N."/>
            <person name="Submissions S."/>
        </authorList>
    </citation>
    <scope>NUCLEOTIDE SEQUENCE [LARGE SCALE GENOMIC DNA]</scope>
    <source>
        <strain evidence="3">DSM 13234</strain>
    </source>
</reference>
<dbReference type="EMBL" id="FNWO01000004">
    <property type="protein sequence ID" value="SEH32615.1"/>
    <property type="molecule type" value="Genomic_DNA"/>
</dbReference>
<feature type="signal peptide" evidence="1">
    <location>
        <begin position="1"/>
        <end position="20"/>
    </location>
</feature>
<evidence type="ECO:0000256" key="1">
    <source>
        <dbReference type="SAM" id="SignalP"/>
    </source>
</evidence>
<evidence type="ECO:0000313" key="2">
    <source>
        <dbReference type="EMBL" id="SEH32615.1"/>
    </source>
</evidence>
<organism evidence="2 3">
    <name type="scientific">Magnetospirillum fulvum</name>
    <name type="common">Rhodospirillum fulvum</name>
    <dbReference type="NCBI Taxonomy" id="1082"/>
    <lineage>
        <taxon>Bacteria</taxon>
        <taxon>Pseudomonadati</taxon>
        <taxon>Pseudomonadota</taxon>
        <taxon>Alphaproteobacteria</taxon>
        <taxon>Rhodospirillales</taxon>
        <taxon>Rhodospirillaceae</taxon>
        <taxon>Magnetospirillum</taxon>
    </lineage>
</organism>
<dbReference type="Proteomes" id="UP000182983">
    <property type="component" value="Unassembled WGS sequence"/>
</dbReference>